<dbReference type="SUPFAM" id="SSF53335">
    <property type="entry name" value="S-adenosyl-L-methionine-dependent methyltransferases"/>
    <property type="match status" value="1"/>
</dbReference>
<dbReference type="EMBL" id="CP009416">
    <property type="protein sequence ID" value="AJD91845.1"/>
    <property type="molecule type" value="Genomic_DNA"/>
</dbReference>
<dbReference type="CDD" id="cd02440">
    <property type="entry name" value="AdoMet_MTases"/>
    <property type="match status" value="1"/>
</dbReference>
<evidence type="ECO:0000313" key="1">
    <source>
        <dbReference type="EMBL" id="AJD91845.1"/>
    </source>
</evidence>
<accession>A0A0B5ANN1</accession>
<proteinExistence type="predicted"/>
<dbReference type="InterPro" id="IPR029063">
    <property type="entry name" value="SAM-dependent_MTases_sf"/>
</dbReference>
<dbReference type="PANTHER" id="PTHR35276:SF1">
    <property type="entry name" value="TRNA (MNM(5)S(2)U34)-METHYLTRANSFERASE, CHLOROPLASTIC"/>
    <property type="match status" value="1"/>
</dbReference>
<name>A0A0B5ANN1_9BACL</name>
<keyword evidence="1" id="KW-0489">Methyltransferase</keyword>
<dbReference type="Proteomes" id="UP000031449">
    <property type="component" value="Chromosome"/>
</dbReference>
<protein>
    <submittedName>
        <fullName evidence="1">rRNA methyltransferase</fullName>
    </submittedName>
</protein>
<dbReference type="OrthoDB" id="9792989at2"/>
<organism evidence="1 2">
    <name type="scientific">Jeotgalibacillus malaysiensis</name>
    <dbReference type="NCBI Taxonomy" id="1508404"/>
    <lineage>
        <taxon>Bacteria</taxon>
        <taxon>Bacillati</taxon>
        <taxon>Bacillota</taxon>
        <taxon>Bacilli</taxon>
        <taxon>Bacillales</taxon>
        <taxon>Caryophanaceae</taxon>
        <taxon>Jeotgalibacillus</taxon>
    </lineage>
</organism>
<sequence length="190" mass="21269">MNLDRILPYTRTLLERAVKPGEVVIDATAGNGNDTLFLARLVGEHGRVYGFDVQQEAITETTSKLEEHELKNRVLLFNQGHETIEETLPPVHHGAVAGAIFNLGYLPGSDETIVTRPRTTIAAVEQCLRVMRSGGMMILVIYHGHPEGAVERDYLLRYCEKIDGLEAQVLRYQFINTQTPSPFILAIEKK</sequence>
<dbReference type="Pfam" id="PF06962">
    <property type="entry name" value="rRNA_methylase"/>
    <property type="match status" value="1"/>
</dbReference>
<dbReference type="KEGG" id="jeo:JMA_25280"/>
<dbReference type="PANTHER" id="PTHR35276">
    <property type="entry name" value="S-ADENOSYL-L-METHIONINE-DEPENDENT METHYLTRANSFERASES SUPERFAMILY PROTEIN"/>
    <property type="match status" value="1"/>
</dbReference>
<dbReference type="GO" id="GO:0032259">
    <property type="term" value="P:methylation"/>
    <property type="evidence" value="ECO:0007669"/>
    <property type="project" value="UniProtKB-KW"/>
</dbReference>
<dbReference type="InterPro" id="IPR010719">
    <property type="entry name" value="MnmM_MeTrfase"/>
</dbReference>
<gene>
    <name evidence="1" type="ORF">JMA_25280</name>
</gene>
<dbReference type="HOGENOM" id="CLU_079190_1_0_9"/>
<keyword evidence="2" id="KW-1185">Reference proteome</keyword>
<dbReference type="Gene3D" id="3.40.50.150">
    <property type="entry name" value="Vaccinia Virus protein VP39"/>
    <property type="match status" value="1"/>
</dbReference>
<evidence type="ECO:0000313" key="2">
    <source>
        <dbReference type="Proteomes" id="UP000031449"/>
    </source>
</evidence>
<dbReference type="AlphaFoldDB" id="A0A0B5ANN1"/>
<dbReference type="BioCyc" id="JESP1508404:G14D9-11784-MONOMER"/>
<reference evidence="1 2" key="1">
    <citation type="submission" date="2014-08" db="EMBL/GenBank/DDBJ databases">
        <title>Complete genome of a marine bacteria Jeotgalibacillus malaysiensis.</title>
        <authorList>
            <person name="Yaakop A.S."/>
            <person name="Chan K.-G."/>
            <person name="Goh K.M."/>
        </authorList>
    </citation>
    <scope>NUCLEOTIDE SEQUENCE [LARGE SCALE GENOMIC DNA]</scope>
    <source>
        <strain evidence="1 2">D5</strain>
    </source>
</reference>
<keyword evidence="1" id="KW-0808">Transferase</keyword>
<dbReference type="STRING" id="1508404.JMA_25280"/>
<dbReference type="GO" id="GO:0008168">
    <property type="term" value="F:methyltransferase activity"/>
    <property type="evidence" value="ECO:0007669"/>
    <property type="project" value="UniProtKB-KW"/>
</dbReference>